<evidence type="ECO:0000313" key="3">
    <source>
        <dbReference type="Proteomes" id="UP001597221"/>
    </source>
</evidence>
<organism evidence="2 3">
    <name type="scientific">Oceanobacillus luteolus</name>
    <dbReference type="NCBI Taxonomy" id="1274358"/>
    <lineage>
        <taxon>Bacteria</taxon>
        <taxon>Bacillati</taxon>
        <taxon>Bacillota</taxon>
        <taxon>Bacilli</taxon>
        <taxon>Bacillales</taxon>
        <taxon>Bacillaceae</taxon>
        <taxon>Oceanobacillus</taxon>
    </lineage>
</organism>
<dbReference type="EMBL" id="JBHUDE010000134">
    <property type="protein sequence ID" value="MFD1608804.1"/>
    <property type="molecule type" value="Genomic_DNA"/>
</dbReference>
<keyword evidence="3" id="KW-1185">Reference proteome</keyword>
<dbReference type="CDD" id="cd05403">
    <property type="entry name" value="NT_KNTase_like"/>
    <property type="match status" value="1"/>
</dbReference>
<dbReference type="InterPro" id="IPR002934">
    <property type="entry name" value="Polymerase_NTP_transf_dom"/>
</dbReference>
<name>A0ABW4HT54_9BACI</name>
<dbReference type="RefSeq" id="WP_379598218.1">
    <property type="nucleotide sequence ID" value="NZ_JBHUDE010000134.1"/>
</dbReference>
<evidence type="ECO:0000313" key="2">
    <source>
        <dbReference type="EMBL" id="MFD1608804.1"/>
    </source>
</evidence>
<dbReference type="InterPro" id="IPR043519">
    <property type="entry name" value="NT_sf"/>
</dbReference>
<accession>A0ABW4HT54</accession>
<feature type="domain" description="Polymerase nucleotidyl transferase" evidence="1">
    <location>
        <begin position="18"/>
        <end position="84"/>
    </location>
</feature>
<reference evidence="3" key="1">
    <citation type="journal article" date="2019" name="Int. J. Syst. Evol. Microbiol.">
        <title>The Global Catalogue of Microorganisms (GCM) 10K type strain sequencing project: providing services to taxonomists for standard genome sequencing and annotation.</title>
        <authorList>
            <consortium name="The Broad Institute Genomics Platform"/>
            <consortium name="The Broad Institute Genome Sequencing Center for Infectious Disease"/>
            <person name="Wu L."/>
            <person name="Ma J."/>
        </authorList>
    </citation>
    <scope>NUCLEOTIDE SEQUENCE [LARGE SCALE GENOMIC DNA]</scope>
    <source>
        <strain evidence="3">CGMCC 1.12376</strain>
    </source>
</reference>
<proteinExistence type="predicted"/>
<dbReference type="SUPFAM" id="SSF81301">
    <property type="entry name" value="Nucleotidyltransferase"/>
    <property type="match status" value="1"/>
</dbReference>
<dbReference type="Proteomes" id="UP001597221">
    <property type="component" value="Unassembled WGS sequence"/>
</dbReference>
<sequence>MNKIKNTLQRNNVSASYLIEYLLEKFPEDQIIIFGSEIEGRNSKYSDLDVYVITNDSEKKLNQNLKLNTLILDIEILKAEQVLLLIKKVKEYKNMRLDNLKLLYRLREGIYLSEQFFGRATFSKLEIDEAIKFYWNQKFISLSDDILKAHMQGKFEENTLQIFKLIEIAECIYLCNNHKVIVKEKWIHDDFINYAPLSILKEEKDLLRKFITENSDIITNMVLKFCNKLRYI</sequence>
<dbReference type="Gene3D" id="3.30.460.10">
    <property type="entry name" value="Beta Polymerase, domain 2"/>
    <property type="match status" value="1"/>
</dbReference>
<gene>
    <name evidence="2" type="ORF">ACFSBH_14355</name>
</gene>
<comment type="caution">
    <text evidence="2">The sequence shown here is derived from an EMBL/GenBank/DDBJ whole genome shotgun (WGS) entry which is preliminary data.</text>
</comment>
<dbReference type="Pfam" id="PF01909">
    <property type="entry name" value="NTP_transf_2"/>
    <property type="match status" value="1"/>
</dbReference>
<protein>
    <submittedName>
        <fullName evidence="2">Nucleotidyltransferase domain-containing protein</fullName>
    </submittedName>
</protein>
<evidence type="ECO:0000259" key="1">
    <source>
        <dbReference type="Pfam" id="PF01909"/>
    </source>
</evidence>